<dbReference type="InterPro" id="IPR035940">
    <property type="entry name" value="CAP_sf"/>
</dbReference>
<gene>
    <name evidence="2" type="ORF">THRCLA_23421</name>
</gene>
<keyword evidence="3" id="KW-1185">Reference proteome</keyword>
<sequence length="96" mass="10786">VDIIFLNSYEIKVGNINRDGFQDRCRVAGNSGGCSENTLYDYEGNAQKMTTSWMNSSGHRANILNAKFNHVGFGAKKYSDDRYYALLFSLKTACQN</sequence>
<dbReference type="OrthoDB" id="568194at2759"/>
<dbReference type="SUPFAM" id="SSF55797">
    <property type="entry name" value="PR-1-like"/>
    <property type="match status" value="1"/>
</dbReference>
<reference evidence="2 3" key="1">
    <citation type="journal article" date="2014" name="Genome Biol. Evol.">
        <title>The secreted proteins of Achlya hypogyna and Thraustotheca clavata identify the ancestral oomycete secretome and reveal gene acquisitions by horizontal gene transfer.</title>
        <authorList>
            <person name="Misner I."/>
            <person name="Blouin N."/>
            <person name="Leonard G."/>
            <person name="Richards T.A."/>
            <person name="Lane C.E."/>
        </authorList>
    </citation>
    <scope>NUCLEOTIDE SEQUENCE [LARGE SCALE GENOMIC DNA]</scope>
    <source>
        <strain evidence="2 3">ATCC 34112</strain>
    </source>
</reference>
<dbReference type="Proteomes" id="UP000243217">
    <property type="component" value="Unassembled WGS sequence"/>
</dbReference>
<evidence type="ECO:0000259" key="1">
    <source>
        <dbReference type="Pfam" id="PF00188"/>
    </source>
</evidence>
<comment type="caution">
    <text evidence="2">The sequence shown here is derived from an EMBL/GenBank/DDBJ whole genome shotgun (WGS) entry which is preliminary data.</text>
</comment>
<evidence type="ECO:0000313" key="3">
    <source>
        <dbReference type="Proteomes" id="UP000243217"/>
    </source>
</evidence>
<feature type="domain" description="SCP" evidence="1">
    <location>
        <begin position="38"/>
        <end position="84"/>
    </location>
</feature>
<dbReference type="Pfam" id="PF00188">
    <property type="entry name" value="CAP"/>
    <property type="match status" value="1"/>
</dbReference>
<evidence type="ECO:0000313" key="2">
    <source>
        <dbReference type="EMBL" id="OQR81038.1"/>
    </source>
</evidence>
<organism evidence="2 3">
    <name type="scientific">Thraustotheca clavata</name>
    <dbReference type="NCBI Taxonomy" id="74557"/>
    <lineage>
        <taxon>Eukaryota</taxon>
        <taxon>Sar</taxon>
        <taxon>Stramenopiles</taxon>
        <taxon>Oomycota</taxon>
        <taxon>Saprolegniomycetes</taxon>
        <taxon>Saprolegniales</taxon>
        <taxon>Achlyaceae</taxon>
        <taxon>Thraustotheca</taxon>
    </lineage>
</organism>
<accession>A0A1V9Y5U1</accession>
<dbReference type="PANTHER" id="PTHR31157">
    <property type="entry name" value="SCP DOMAIN-CONTAINING PROTEIN"/>
    <property type="match status" value="1"/>
</dbReference>
<name>A0A1V9Y5U1_9STRA</name>
<dbReference type="AlphaFoldDB" id="A0A1V9Y5U1"/>
<proteinExistence type="predicted"/>
<protein>
    <recommendedName>
        <fullName evidence="1">SCP domain-containing protein</fullName>
    </recommendedName>
</protein>
<dbReference type="Gene3D" id="3.40.33.10">
    <property type="entry name" value="CAP"/>
    <property type="match status" value="1"/>
</dbReference>
<dbReference type="PANTHER" id="PTHR31157:SF1">
    <property type="entry name" value="SCP DOMAIN-CONTAINING PROTEIN"/>
    <property type="match status" value="1"/>
</dbReference>
<feature type="non-terminal residue" evidence="2">
    <location>
        <position position="1"/>
    </location>
</feature>
<dbReference type="InterPro" id="IPR014044">
    <property type="entry name" value="CAP_dom"/>
</dbReference>
<dbReference type="STRING" id="74557.A0A1V9Y5U1"/>
<dbReference type="EMBL" id="JNBS01005081">
    <property type="protein sequence ID" value="OQR81038.1"/>
    <property type="molecule type" value="Genomic_DNA"/>
</dbReference>
<dbReference type="CDD" id="cd05379">
    <property type="entry name" value="CAP_bacterial"/>
    <property type="match status" value="1"/>
</dbReference>